<evidence type="ECO:0000313" key="1">
    <source>
        <dbReference type="EMBL" id="KAF2203959.1"/>
    </source>
</evidence>
<dbReference type="Proteomes" id="UP000799536">
    <property type="component" value="Unassembled WGS sequence"/>
</dbReference>
<gene>
    <name evidence="1" type="ORF">GQ43DRAFT_349572</name>
</gene>
<name>A0A9P4JVG0_9PLEO</name>
<comment type="caution">
    <text evidence="1">The sequence shown here is derived from an EMBL/GenBank/DDBJ whole genome shotgun (WGS) entry which is preliminary data.</text>
</comment>
<proteinExistence type="predicted"/>
<reference evidence="1" key="1">
    <citation type="journal article" date="2020" name="Stud. Mycol.">
        <title>101 Dothideomycetes genomes: a test case for predicting lifestyles and emergence of pathogens.</title>
        <authorList>
            <person name="Haridas S."/>
            <person name="Albert R."/>
            <person name="Binder M."/>
            <person name="Bloem J."/>
            <person name="Labutti K."/>
            <person name="Salamov A."/>
            <person name="Andreopoulos B."/>
            <person name="Baker S."/>
            <person name="Barry K."/>
            <person name="Bills G."/>
            <person name="Bluhm B."/>
            <person name="Cannon C."/>
            <person name="Castanera R."/>
            <person name="Culley D."/>
            <person name="Daum C."/>
            <person name="Ezra D."/>
            <person name="Gonzalez J."/>
            <person name="Henrissat B."/>
            <person name="Kuo A."/>
            <person name="Liang C."/>
            <person name="Lipzen A."/>
            <person name="Lutzoni F."/>
            <person name="Magnuson J."/>
            <person name="Mondo S."/>
            <person name="Nolan M."/>
            <person name="Ohm R."/>
            <person name="Pangilinan J."/>
            <person name="Park H.-J."/>
            <person name="Ramirez L."/>
            <person name="Alfaro M."/>
            <person name="Sun H."/>
            <person name="Tritt A."/>
            <person name="Yoshinaga Y."/>
            <person name="Zwiers L.-H."/>
            <person name="Turgeon B."/>
            <person name="Goodwin S."/>
            <person name="Spatafora J."/>
            <person name="Crous P."/>
            <person name="Grigoriev I."/>
        </authorList>
    </citation>
    <scope>NUCLEOTIDE SEQUENCE</scope>
    <source>
        <strain evidence="1">ATCC 74209</strain>
    </source>
</reference>
<feature type="non-terminal residue" evidence="1">
    <location>
        <position position="164"/>
    </location>
</feature>
<accession>A0A9P4JVG0</accession>
<dbReference type="OrthoDB" id="5008097at2759"/>
<sequence length="164" mass="19564">WIKYDTRGSIGPKYQLDLTGQNVSKWNSYIQGHGEWALRIDDQAIIPLHLMDDEERHYQEWIQNRYPEMNQIRLNRDYINETWLSSPLTDQIPADDLFHFSHCVLALKRYIKAKETGRHVCGRDLDYEHMHHCLDALDWWAFPSGKRAEAVPNSEQALWWRTKV</sequence>
<feature type="non-terminal residue" evidence="1">
    <location>
        <position position="1"/>
    </location>
</feature>
<keyword evidence="2" id="KW-1185">Reference proteome</keyword>
<evidence type="ECO:0000313" key="2">
    <source>
        <dbReference type="Proteomes" id="UP000799536"/>
    </source>
</evidence>
<dbReference type="EMBL" id="ML993888">
    <property type="protein sequence ID" value="KAF2203959.1"/>
    <property type="molecule type" value="Genomic_DNA"/>
</dbReference>
<dbReference type="AlphaFoldDB" id="A0A9P4JVG0"/>
<protein>
    <submittedName>
        <fullName evidence="1">Uncharacterized protein</fullName>
    </submittedName>
</protein>
<organism evidence="1 2">
    <name type="scientific">Delitschia confertaspora ATCC 74209</name>
    <dbReference type="NCBI Taxonomy" id="1513339"/>
    <lineage>
        <taxon>Eukaryota</taxon>
        <taxon>Fungi</taxon>
        <taxon>Dikarya</taxon>
        <taxon>Ascomycota</taxon>
        <taxon>Pezizomycotina</taxon>
        <taxon>Dothideomycetes</taxon>
        <taxon>Pleosporomycetidae</taxon>
        <taxon>Pleosporales</taxon>
        <taxon>Delitschiaceae</taxon>
        <taxon>Delitschia</taxon>
    </lineage>
</organism>